<protein>
    <recommendedName>
        <fullName evidence="3">HTH tetR-type domain-containing protein</fullName>
    </recommendedName>
</protein>
<keyword evidence="5" id="KW-1185">Reference proteome</keyword>
<feature type="DNA-binding region" description="H-T-H motif" evidence="2">
    <location>
        <begin position="33"/>
        <end position="52"/>
    </location>
</feature>
<dbReference type="RefSeq" id="WP_029069931.1">
    <property type="nucleotide sequence ID" value="NZ_JNKN01000018.1"/>
</dbReference>
<dbReference type="InterPro" id="IPR001647">
    <property type="entry name" value="HTH_TetR"/>
</dbReference>
<dbReference type="PANTHER" id="PTHR43479">
    <property type="entry name" value="ACREF/ENVCD OPERON REPRESSOR-RELATED"/>
    <property type="match status" value="1"/>
</dbReference>
<dbReference type="EMBL" id="JQBL01000014">
    <property type="protein sequence ID" value="KRN50081.1"/>
    <property type="molecule type" value="Genomic_DNA"/>
</dbReference>
<feature type="domain" description="HTH tetR-type" evidence="3">
    <location>
        <begin position="10"/>
        <end position="70"/>
    </location>
</feature>
<dbReference type="PATRIC" id="fig|1410657.5.peg.459"/>
<name>A0A0R2HAX0_9FIRM</name>
<dbReference type="InterPro" id="IPR009057">
    <property type="entry name" value="Homeodomain-like_sf"/>
</dbReference>
<evidence type="ECO:0000256" key="2">
    <source>
        <dbReference type="PROSITE-ProRule" id="PRU00335"/>
    </source>
</evidence>
<sequence length="176" mass="20858">MYKGKNKTALMSQKCIKEAFFALLKEKNFQDITISDLCKKADISRQTFYSLFKNKENILIYELKQNYPFAMCQYNEDVTLQKLCTSFSSYLNENYCFIKLLIDNDYGQLLYQMFYQSLLHCHCDMRDEAAIKDEYFASFMAGGMLSITKTYVTKEKREQSFIEKITYELFSGTFFK</sequence>
<organism evidence="4 5">
    <name type="scientific">Kandleria vitulina DSM 20405</name>
    <dbReference type="NCBI Taxonomy" id="1410657"/>
    <lineage>
        <taxon>Bacteria</taxon>
        <taxon>Bacillati</taxon>
        <taxon>Bacillota</taxon>
        <taxon>Erysipelotrichia</taxon>
        <taxon>Erysipelotrichales</taxon>
        <taxon>Coprobacillaceae</taxon>
        <taxon>Kandleria</taxon>
    </lineage>
</organism>
<dbReference type="PROSITE" id="PS50977">
    <property type="entry name" value="HTH_TETR_2"/>
    <property type="match status" value="1"/>
</dbReference>
<dbReference type="Pfam" id="PF00440">
    <property type="entry name" value="TetR_N"/>
    <property type="match status" value="1"/>
</dbReference>
<gene>
    <name evidence="4" type="ORF">IV49_GL000431</name>
</gene>
<dbReference type="Gene3D" id="1.10.357.10">
    <property type="entry name" value="Tetracycline Repressor, domain 2"/>
    <property type="match status" value="1"/>
</dbReference>
<evidence type="ECO:0000313" key="4">
    <source>
        <dbReference type="EMBL" id="KRN50081.1"/>
    </source>
</evidence>
<dbReference type="InterPro" id="IPR050624">
    <property type="entry name" value="HTH-type_Tx_Regulator"/>
</dbReference>
<keyword evidence="1 2" id="KW-0238">DNA-binding</keyword>
<reference evidence="4 5" key="1">
    <citation type="journal article" date="2015" name="Genome Announc.">
        <title>Expanding the biotechnology potential of lactobacilli through comparative genomics of 213 strains and associated genera.</title>
        <authorList>
            <person name="Sun Z."/>
            <person name="Harris H.M."/>
            <person name="McCann A."/>
            <person name="Guo C."/>
            <person name="Argimon S."/>
            <person name="Zhang W."/>
            <person name="Yang X."/>
            <person name="Jeffery I.B."/>
            <person name="Cooney J.C."/>
            <person name="Kagawa T.F."/>
            <person name="Liu W."/>
            <person name="Song Y."/>
            <person name="Salvetti E."/>
            <person name="Wrobel A."/>
            <person name="Rasinkangas P."/>
            <person name="Parkhill J."/>
            <person name="Rea M.C."/>
            <person name="O'Sullivan O."/>
            <person name="Ritari J."/>
            <person name="Douillard F.P."/>
            <person name="Paul Ross R."/>
            <person name="Yang R."/>
            <person name="Briner A.E."/>
            <person name="Felis G.E."/>
            <person name="de Vos W.M."/>
            <person name="Barrangou R."/>
            <person name="Klaenhammer T.R."/>
            <person name="Caufield P.W."/>
            <person name="Cui Y."/>
            <person name="Zhang H."/>
            <person name="O'Toole P.W."/>
        </authorList>
    </citation>
    <scope>NUCLEOTIDE SEQUENCE [LARGE SCALE GENOMIC DNA]</scope>
    <source>
        <strain evidence="4 5">DSM 20405</strain>
    </source>
</reference>
<evidence type="ECO:0000256" key="1">
    <source>
        <dbReference type="ARBA" id="ARBA00023125"/>
    </source>
</evidence>
<evidence type="ECO:0000259" key="3">
    <source>
        <dbReference type="PROSITE" id="PS50977"/>
    </source>
</evidence>
<dbReference type="AlphaFoldDB" id="A0A0R2HAX0"/>
<dbReference type="SUPFAM" id="SSF46689">
    <property type="entry name" value="Homeodomain-like"/>
    <property type="match status" value="1"/>
</dbReference>
<dbReference type="GO" id="GO:0003677">
    <property type="term" value="F:DNA binding"/>
    <property type="evidence" value="ECO:0007669"/>
    <property type="project" value="UniProtKB-UniRule"/>
</dbReference>
<comment type="caution">
    <text evidence="4">The sequence shown here is derived from an EMBL/GenBank/DDBJ whole genome shotgun (WGS) entry which is preliminary data.</text>
</comment>
<proteinExistence type="predicted"/>
<dbReference type="Proteomes" id="UP000051841">
    <property type="component" value="Unassembled WGS sequence"/>
</dbReference>
<accession>A0A0R2HAX0</accession>
<evidence type="ECO:0000313" key="5">
    <source>
        <dbReference type="Proteomes" id="UP000051841"/>
    </source>
</evidence>
<dbReference type="PANTHER" id="PTHR43479:SF7">
    <property type="entry name" value="TETR-FAMILY TRANSCRIPTIONAL REGULATOR"/>
    <property type="match status" value="1"/>
</dbReference>